<dbReference type="SUPFAM" id="SSF53098">
    <property type="entry name" value="Ribonuclease H-like"/>
    <property type="match status" value="1"/>
</dbReference>
<dbReference type="GO" id="GO:0006313">
    <property type="term" value="P:DNA transposition"/>
    <property type="evidence" value="ECO:0007669"/>
    <property type="project" value="InterPro"/>
</dbReference>
<evidence type="ECO:0000256" key="2">
    <source>
        <dbReference type="ARBA" id="ARBA00022578"/>
    </source>
</evidence>
<dbReference type="InterPro" id="IPR047952">
    <property type="entry name" value="Transpos_IS4"/>
</dbReference>
<feature type="domain" description="Transposase IS4-like" evidence="6">
    <location>
        <begin position="145"/>
        <end position="379"/>
    </location>
</feature>
<gene>
    <name evidence="7" type="ORF">Poly59_34750</name>
</gene>
<evidence type="ECO:0000313" key="8">
    <source>
        <dbReference type="Proteomes" id="UP000317977"/>
    </source>
</evidence>
<dbReference type="EMBL" id="SJPX01000003">
    <property type="protein sequence ID" value="TWU51880.1"/>
    <property type="molecule type" value="Genomic_DNA"/>
</dbReference>
<dbReference type="PANTHER" id="PTHR33258">
    <property type="entry name" value="TRANSPOSASE INSL FOR INSERTION SEQUENCE ELEMENT IS186A-RELATED"/>
    <property type="match status" value="1"/>
</dbReference>
<feature type="region of interest" description="Disordered" evidence="5">
    <location>
        <begin position="1"/>
        <end position="28"/>
    </location>
</feature>
<evidence type="ECO:0000256" key="4">
    <source>
        <dbReference type="ARBA" id="ARBA00023172"/>
    </source>
</evidence>
<comment type="similarity">
    <text evidence="1">Belongs to the transposase 11 family.</text>
</comment>
<evidence type="ECO:0000256" key="3">
    <source>
        <dbReference type="ARBA" id="ARBA00023125"/>
    </source>
</evidence>
<keyword evidence="3" id="KW-0238">DNA-binding</keyword>
<name>A0A5C6EUB2_9BACT</name>
<keyword evidence="4" id="KW-0233">DNA recombination</keyword>
<dbReference type="InterPro" id="IPR002559">
    <property type="entry name" value="Transposase_11"/>
</dbReference>
<evidence type="ECO:0000256" key="5">
    <source>
        <dbReference type="SAM" id="MobiDB-lite"/>
    </source>
</evidence>
<protein>
    <submittedName>
        <fullName evidence="7">Transposase DDE domain protein</fullName>
    </submittedName>
</protein>
<dbReference type="PANTHER" id="PTHR33258:SF1">
    <property type="entry name" value="TRANSPOSASE INSL FOR INSERTION SEQUENCE ELEMENT IS186A-RELATED"/>
    <property type="match status" value="1"/>
</dbReference>
<evidence type="ECO:0000259" key="6">
    <source>
        <dbReference type="Pfam" id="PF01609"/>
    </source>
</evidence>
<reference evidence="7 8" key="1">
    <citation type="submission" date="2019-02" db="EMBL/GenBank/DDBJ databases">
        <title>Deep-cultivation of Planctomycetes and their phenomic and genomic characterization uncovers novel biology.</title>
        <authorList>
            <person name="Wiegand S."/>
            <person name="Jogler M."/>
            <person name="Boedeker C."/>
            <person name="Pinto D."/>
            <person name="Vollmers J."/>
            <person name="Rivas-Marin E."/>
            <person name="Kohn T."/>
            <person name="Peeters S.H."/>
            <person name="Heuer A."/>
            <person name="Rast P."/>
            <person name="Oberbeckmann S."/>
            <person name="Bunk B."/>
            <person name="Jeske O."/>
            <person name="Meyerdierks A."/>
            <person name="Storesund J.E."/>
            <person name="Kallscheuer N."/>
            <person name="Luecker S."/>
            <person name="Lage O.M."/>
            <person name="Pohl T."/>
            <person name="Merkel B.J."/>
            <person name="Hornburger P."/>
            <person name="Mueller R.-W."/>
            <person name="Bruemmer F."/>
            <person name="Labrenz M."/>
            <person name="Spormann A.M."/>
            <person name="Op Den Camp H."/>
            <person name="Overmann J."/>
            <person name="Amann R."/>
            <person name="Jetten M.S.M."/>
            <person name="Mascher T."/>
            <person name="Medema M.H."/>
            <person name="Devos D.P."/>
            <person name="Kaster A.-K."/>
            <person name="Ovreas L."/>
            <person name="Rohde M."/>
            <person name="Galperin M.Y."/>
            <person name="Jogler C."/>
        </authorList>
    </citation>
    <scope>NUCLEOTIDE SEQUENCE [LARGE SCALE GENOMIC DNA]</scope>
    <source>
        <strain evidence="7 8">Poly59</strain>
    </source>
</reference>
<dbReference type="Proteomes" id="UP000317977">
    <property type="component" value="Unassembled WGS sequence"/>
</dbReference>
<dbReference type="OrthoDB" id="279773at2"/>
<keyword evidence="2" id="KW-0815">Transposition</keyword>
<comment type="caution">
    <text evidence="7">The sequence shown here is derived from an EMBL/GenBank/DDBJ whole genome shotgun (WGS) entry which is preliminary data.</text>
</comment>
<keyword evidence="8" id="KW-1185">Reference proteome</keyword>
<dbReference type="GO" id="GO:0003677">
    <property type="term" value="F:DNA binding"/>
    <property type="evidence" value="ECO:0007669"/>
    <property type="project" value="UniProtKB-KW"/>
</dbReference>
<dbReference type="GO" id="GO:0004803">
    <property type="term" value="F:transposase activity"/>
    <property type="evidence" value="ECO:0007669"/>
    <property type="project" value="InterPro"/>
</dbReference>
<dbReference type="AlphaFoldDB" id="A0A5C6EUB2"/>
<dbReference type="InterPro" id="IPR012337">
    <property type="entry name" value="RNaseH-like_sf"/>
</dbReference>
<evidence type="ECO:0000313" key="7">
    <source>
        <dbReference type="EMBL" id="TWU51880.1"/>
    </source>
</evidence>
<accession>A0A5C6EUB2</accession>
<organism evidence="7 8">
    <name type="scientific">Rubripirellula reticaptiva</name>
    <dbReference type="NCBI Taxonomy" id="2528013"/>
    <lineage>
        <taxon>Bacteria</taxon>
        <taxon>Pseudomonadati</taxon>
        <taxon>Planctomycetota</taxon>
        <taxon>Planctomycetia</taxon>
        <taxon>Pirellulales</taxon>
        <taxon>Pirellulaceae</taxon>
        <taxon>Rubripirellula</taxon>
    </lineage>
</organism>
<sequence>MTSPPRRRSKPSVKVDPGAAPAKPPDLPSLQGMKYFAMLRPLLQRLHDHQTGRDKAANRTLFYDQYCMLVMLYVLNPTVSSLRALAQASELTKVQDKLGNRKATTGSLSEASGLFDSKELLPIIGSLAAQAQQGTIDPKIAEFAQQLIAVDGSVVSAMPSLITASVLKQTTGSGIVQWRLHTHFEVATGTPRSVTVTPSCGGEDGEKAVMGRSIESDKLYVMDRGYAKFRLFNAIVKQQSSYVCRLRDNSVYDILEDRPLTQGDHHAGVTSDQIVQLGKTSKKADRPDHSIRLVCVRCTPHKNRRGGKKMGSTAPDSDGVLRIATNLMNVPAEIIALIYLHRWTIEIFFRFYKQMMGGSHLISQSRNGIEIQVYCSIFACLLMNLWTGGNRISKRTFEMIHYYFIGLASEAELISHIEKVKAAAKAAAEKTSPSFTGSLPHKSVRGLMLRQSRSVAELDRGANAVAD</sequence>
<feature type="compositionally biased region" description="Basic residues" evidence="5">
    <location>
        <begin position="1"/>
        <end position="11"/>
    </location>
</feature>
<proteinExistence type="inferred from homology"/>
<dbReference type="NCBIfam" id="NF033592">
    <property type="entry name" value="transpos_IS4_1"/>
    <property type="match status" value="1"/>
</dbReference>
<evidence type="ECO:0000256" key="1">
    <source>
        <dbReference type="ARBA" id="ARBA00010075"/>
    </source>
</evidence>
<dbReference type="Pfam" id="PF01609">
    <property type="entry name" value="DDE_Tnp_1"/>
    <property type="match status" value="1"/>
</dbReference>
<dbReference type="Gene3D" id="3.90.350.10">
    <property type="entry name" value="Transposase Inhibitor Protein From Tn5, Chain A, domain 1"/>
    <property type="match status" value="1"/>
</dbReference>